<sequence>MKPFPARKPVFVDSSGHRQRRIRRLGLVVAIPVVGYLVLLASSVLGGPQVDTPLIPLPEAAKQQPAPTVKTTQQPAETPEPGDPASTSDTTAHPVTEESTTPSPGDRSTPSAPTATPTAGTSATPTVAPVPPGGTPGHGKPTTEPPGRTKTPGKP</sequence>
<dbReference type="Proteomes" id="UP000295818">
    <property type="component" value="Unassembled WGS sequence"/>
</dbReference>
<feature type="compositionally biased region" description="Low complexity" evidence="1">
    <location>
        <begin position="109"/>
        <end position="127"/>
    </location>
</feature>
<evidence type="ECO:0000256" key="2">
    <source>
        <dbReference type="SAM" id="Phobius"/>
    </source>
</evidence>
<reference evidence="3 4" key="1">
    <citation type="journal article" date="2015" name="Stand. Genomic Sci.">
        <title>Genomic Encyclopedia of Bacterial and Archaeal Type Strains, Phase III: the genomes of soil and plant-associated and newly described type strains.</title>
        <authorList>
            <person name="Whitman W.B."/>
            <person name="Woyke T."/>
            <person name="Klenk H.P."/>
            <person name="Zhou Y."/>
            <person name="Lilburn T.G."/>
            <person name="Beck B.J."/>
            <person name="De Vos P."/>
            <person name="Vandamme P."/>
            <person name="Eisen J.A."/>
            <person name="Garrity G."/>
            <person name="Hugenholtz P."/>
            <person name="Kyrpides N.C."/>
        </authorList>
    </citation>
    <scope>NUCLEOTIDE SEQUENCE [LARGE SCALE GENOMIC DNA]</scope>
    <source>
        <strain evidence="3 4">VKM Ac-2538</strain>
    </source>
</reference>
<feature type="region of interest" description="Disordered" evidence="1">
    <location>
        <begin position="48"/>
        <end position="155"/>
    </location>
</feature>
<name>A0ABY2BLX0_9ACTN</name>
<comment type="caution">
    <text evidence="3">The sequence shown here is derived from an EMBL/GenBank/DDBJ whole genome shotgun (WGS) entry which is preliminary data.</text>
</comment>
<proteinExistence type="predicted"/>
<evidence type="ECO:0000313" key="4">
    <source>
        <dbReference type="Proteomes" id="UP000295818"/>
    </source>
</evidence>
<keyword evidence="4" id="KW-1185">Reference proteome</keyword>
<evidence type="ECO:0000313" key="3">
    <source>
        <dbReference type="EMBL" id="TCO24379.1"/>
    </source>
</evidence>
<feature type="compositionally biased region" description="Polar residues" evidence="1">
    <location>
        <begin position="65"/>
        <end position="76"/>
    </location>
</feature>
<dbReference type="RefSeq" id="WP_132189292.1">
    <property type="nucleotide sequence ID" value="NZ_SLWM01000005.1"/>
</dbReference>
<feature type="transmembrane region" description="Helical" evidence="2">
    <location>
        <begin position="25"/>
        <end position="45"/>
    </location>
</feature>
<keyword evidence="2" id="KW-0472">Membrane</keyword>
<accession>A0ABY2BLX0</accession>
<keyword evidence="2" id="KW-0812">Transmembrane</keyword>
<gene>
    <name evidence="3" type="ORF">EV644_105413</name>
</gene>
<protein>
    <submittedName>
        <fullName evidence="3">Uncharacterized protein</fullName>
    </submittedName>
</protein>
<evidence type="ECO:0000256" key="1">
    <source>
        <dbReference type="SAM" id="MobiDB-lite"/>
    </source>
</evidence>
<keyword evidence="2" id="KW-1133">Transmembrane helix</keyword>
<dbReference type="EMBL" id="SLWM01000005">
    <property type="protein sequence ID" value="TCO24379.1"/>
    <property type="molecule type" value="Genomic_DNA"/>
</dbReference>
<feature type="compositionally biased region" description="Polar residues" evidence="1">
    <location>
        <begin position="85"/>
        <end position="108"/>
    </location>
</feature>
<organism evidence="3 4">
    <name type="scientific">Kribbella orskensis</name>
    <dbReference type="NCBI Taxonomy" id="2512216"/>
    <lineage>
        <taxon>Bacteria</taxon>
        <taxon>Bacillati</taxon>
        <taxon>Actinomycetota</taxon>
        <taxon>Actinomycetes</taxon>
        <taxon>Propionibacteriales</taxon>
        <taxon>Kribbellaceae</taxon>
        <taxon>Kribbella</taxon>
    </lineage>
</organism>